<dbReference type="PANTHER" id="PTHR31672">
    <property type="entry name" value="BNACNNG10540D PROTEIN"/>
    <property type="match status" value="1"/>
</dbReference>
<dbReference type="EMBL" id="KZ772693">
    <property type="protein sequence ID" value="PTQ44247.1"/>
    <property type="molecule type" value="Genomic_DNA"/>
</dbReference>
<evidence type="ECO:0000313" key="2">
    <source>
        <dbReference type="EMBL" id="PTQ44247.1"/>
    </source>
</evidence>
<reference evidence="3" key="1">
    <citation type="journal article" date="2017" name="Cell">
        <title>Insights into land plant evolution garnered from the Marchantia polymorpha genome.</title>
        <authorList>
            <person name="Bowman J.L."/>
            <person name="Kohchi T."/>
            <person name="Yamato K.T."/>
            <person name="Jenkins J."/>
            <person name="Shu S."/>
            <person name="Ishizaki K."/>
            <person name="Yamaoka S."/>
            <person name="Nishihama R."/>
            <person name="Nakamura Y."/>
            <person name="Berger F."/>
            <person name="Adam C."/>
            <person name="Aki S.S."/>
            <person name="Althoff F."/>
            <person name="Araki T."/>
            <person name="Arteaga-Vazquez M.A."/>
            <person name="Balasubrmanian S."/>
            <person name="Barry K."/>
            <person name="Bauer D."/>
            <person name="Boehm C.R."/>
            <person name="Briginshaw L."/>
            <person name="Caballero-Perez J."/>
            <person name="Catarino B."/>
            <person name="Chen F."/>
            <person name="Chiyoda S."/>
            <person name="Chovatia M."/>
            <person name="Davies K.M."/>
            <person name="Delmans M."/>
            <person name="Demura T."/>
            <person name="Dierschke T."/>
            <person name="Dolan L."/>
            <person name="Dorantes-Acosta A.E."/>
            <person name="Eklund D.M."/>
            <person name="Florent S.N."/>
            <person name="Flores-Sandoval E."/>
            <person name="Fujiyama A."/>
            <person name="Fukuzawa H."/>
            <person name="Galik B."/>
            <person name="Grimanelli D."/>
            <person name="Grimwood J."/>
            <person name="Grossniklaus U."/>
            <person name="Hamada T."/>
            <person name="Haseloff J."/>
            <person name="Hetherington A.J."/>
            <person name="Higo A."/>
            <person name="Hirakawa Y."/>
            <person name="Hundley H.N."/>
            <person name="Ikeda Y."/>
            <person name="Inoue K."/>
            <person name="Inoue S.I."/>
            <person name="Ishida S."/>
            <person name="Jia Q."/>
            <person name="Kakita M."/>
            <person name="Kanazawa T."/>
            <person name="Kawai Y."/>
            <person name="Kawashima T."/>
            <person name="Kennedy M."/>
            <person name="Kinose K."/>
            <person name="Kinoshita T."/>
            <person name="Kohara Y."/>
            <person name="Koide E."/>
            <person name="Komatsu K."/>
            <person name="Kopischke S."/>
            <person name="Kubo M."/>
            <person name="Kyozuka J."/>
            <person name="Lagercrantz U."/>
            <person name="Lin S.S."/>
            <person name="Lindquist E."/>
            <person name="Lipzen A.M."/>
            <person name="Lu C.W."/>
            <person name="De Luna E."/>
            <person name="Martienssen R.A."/>
            <person name="Minamino N."/>
            <person name="Mizutani M."/>
            <person name="Mizutani M."/>
            <person name="Mochizuki N."/>
            <person name="Monte I."/>
            <person name="Mosher R."/>
            <person name="Nagasaki H."/>
            <person name="Nakagami H."/>
            <person name="Naramoto S."/>
            <person name="Nishitani K."/>
            <person name="Ohtani M."/>
            <person name="Okamoto T."/>
            <person name="Okumura M."/>
            <person name="Phillips J."/>
            <person name="Pollak B."/>
            <person name="Reinders A."/>
            <person name="Rovekamp M."/>
            <person name="Sano R."/>
            <person name="Sawa S."/>
            <person name="Schmid M.W."/>
            <person name="Shirakawa M."/>
            <person name="Solano R."/>
            <person name="Spunde A."/>
            <person name="Suetsugu N."/>
            <person name="Sugano S."/>
            <person name="Sugiyama A."/>
            <person name="Sun R."/>
            <person name="Suzuki Y."/>
            <person name="Takenaka M."/>
            <person name="Takezawa D."/>
            <person name="Tomogane H."/>
            <person name="Tsuzuki M."/>
            <person name="Ueda T."/>
            <person name="Umeda M."/>
            <person name="Ward J.M."/>
            <person name="Watanabe Y."/>
            <person name="Yazaki K."/>
            <person name="Yokoyama R."/>
            <person name="Yoshitake Y."/>
            <person name="Yotsui I."/>
            <person name="Zachgo S."/>
            <person name="Schmutz J."/>
        </authorList>
    </citation>
    <scope>NUCLEOTIDE SEQUENCE [LARGE SCALE GENOMIC DNA]</scope>
    <source>
        <strain evidence="3">Tak-1</strain>
    </source>
</reference>
<dbReference type="AlphaFoldDB" id="A0A2R6XDR7"/>
<dbReference type="Gramene" id="Mp2g06480.1">
    <property type="protein sequence ID" value="Mp2g06480.1.cds1"/>
    <property type="gene ID" value="Mp2g06480"/>
</dbReference>
<gene>
    <name evidence="2" type="ORF">MARPO_0021s0103</name>
</gene>
<dbReference type="Proteomes" id="UP000244005">
    <property type="component" value="Unassembled WGS sequence"/>
</dbReference>
<sequence length="498" mass="56490">MAHNIPMDLRMARSLLEFKKRDDEFEENVIENILSRIPFPYIFKTCILSRHWFSKFHLAARFRTSFHEKIIRFSHTWRSYCPAFVRIVKEPSSIVPTPTGKVRDSRYEVVCFDKLLNGWKIFPRLDVPISIRNKAQGCNYYLSVGGCLLAFSFKQSESQEIKILIVNWLTGCWRHMLTPELLGAPGSGLSCGGDWDVLILPFGPSSYKLVVNNIVIEANDQCNLVYLSDHIYDSQTKMWINPRTPVSNSMAECFHLSPYSACLGNLLFRLWIPLEATRIETKNSIIIMETDVVQGVSFETIFPGQRRKPTLFGGLFHCASAVYMVLTEAQDQGPGSSVCEPPPKGRRARDPPLDLDYIRSKLAAANPSFEDARAGLAAISSANAVRAQIFIYRPDISEVFPISESPPHITLYKETTMAADGESIFFIGPRVQGHEVSGSKIITRRFLSSFRVDDPQGGWSIHPPFPELRRPSSPEGPNFTRWERFFSFHPGQNPFVMP</sequence>
<accession>A0A2R6XDR7</accession>
<evidence type="ECO:0008006" key="4">
    <source>
        <dbReference type="Google" id="ProtNLM"/>
    </source>
</evidence>
<dbReference type="PANTHER" id="PTHR31672:SF2">
    <property type="entry name" value="F-BOX DOMAIN-CONTAINING PROTEIN"/>
    <property type="match status" value="1"/>
</dbReference>
<evidence type="ECO:0000313" key="3">
    <source>
        <dbReference type="Proteomes" id="UP000244005"/>
    </source>
</evidence>
<evidence type="ECO:0000256" key="1">
    <source>
        <dbReference type="SAM" id="MobiDB-lite"/>
    </source>
</evidence>
<dbReference type="InterPro" id="IPR050796">
    <property type="entry name" value="SCF_F-box_component"/>
</dbReference>
<protein>
    <recommendedName>
        <fullName evidence="4">F-box domain-containing protein</fullName>
    </recommendedName>
</protein>
<keyword evidence="3" id="KW-1185">Reference proteome</keyword>
<name>A0A2R6XDR7_MARPO</name>
<proteinExistence type="predicted"/>
<organism evidence="2 3">
    <name type="scientific">Marchantia polymorpha</name>
    <name type="common">Common liverwort</name>
    <name type="synonym">Marchantia aquatica</name>
    <dbReference type="NCBI Taxonomy" id="3197"/>
    <lineage>
        <taxon>Eukaryota</taxon>
        <taxon>Viridiplantae</taxon>
        <taxon>Streptophyta</taxon>
        <taxon>Embryophyta</taxon>
        <taxon>Marchantiophyta</taxon>
        <taxon>Marchantiopsida</taxon>
        <taxon>Marchantiidae</taxon>
        <taxon>Marchantiales</taxon>
        <taxon>Marchantiaceae</taxon>
        <taxon>Marchantia</taxon>
    </lineage>
</organism>
<feature type="region of interest" description="Disordered" evidence="1">
    <location>
        <begin position="331"/>
        <end position="350"/>
    </location>
</feature>